<dbReference type="PROSITE" id="PS50109">
    <property type="entry name" value="HIS_KIN"/>
    <property type="match status" value="1"/>
</dbReference>
<dbReference type="AlphaFoldDB" id="A0A7D5KUY0"/>
<evidence type="ECO:0000256" key="5">
    <source>
        <dbReference type="ARBA" id="ARBA00022777"/>
    </source>
</evidence>
<accession>A0A7D5KUY0</accession>
<evidence type="ECO:0000256" key="7">
    <source>
        <dbReference type="SAM" id="Phobius"/>
    </source>
</evidence>
<evidence type="ECO:0000259" key="8">
    <source>
        <dbReference type="PROSITE" id="PS50109"/>
    </source>
</evidence>
<keyword evidence="4" id="KW-0547">Nucleotide-binding</keyword>
<feature type="domain" description="Histidine kinase" evidence="8">
    <location>
        <begin position="151"/>
        <end position="357"/>
    </location>
</feature>
<evidence type="ECO:0000256" key="4">
    <source>
        <dbReference type="ARBA" id="ARBA00022741"/>
    </source>
</evidence>
<keyword evidence="10" id="KW-1185">Reference proteome</keyword>
<feature type="transmembrane region" description="Helical" evidence="7">
    <location>
        <begin position="37"/>
        <end position="59"/>
    </location>
</feature>
<dbReference type="GeneID" id="56029447"/>
<dbReference type="KEGG" id="halg:HUG10_11400"/>
<protein>
    <recommendedName>
        <fullName evidence="2">histidine kinase</fullName>
        <ecNumber evidence="2">2.7.13.3</ecNumber>
    </recommendedName>
</protein>
<name>A0A7D5KUY0_9EURY</name>
<keyword evidence="7" id="KW-0472">Membrane</keyword>
<evidence type="ECO:0000256" key="6">
    <source>
        <dbReference type="ARBA" id="ARBA00022840"/>
    </source>
</evidence>
<keyword evidence="7" id="KW-0812">Transmembrane</keyword>
<organism evidence="9 10">
    <name type="scientific">Halorarum halophilum</name>
    <dbReference type="NCBI Taxonomy" id="2743090"/>
    <lineage>
        <taxon>Archaea</taxon>
        <taxon>Methanobacteriati</taxon>
        <taxon>Methanobacteriota</taxon>
        <taxon>Stenosarchaea group</taxon>
        <taxon>Halobacteria</taxon>
        <taxon>Halobacteriales</taxon>
        <taxon>Haloferacaceae</taxon>
        <taxon>Halorarum</taxon>
    </lineage>
</organism>
<evidence type="ECO:0000256" key="3">
    <source>
        <dbReference type="ARBA" id="ARBA00022679"/>
    </source>
</evidence>
<feature type="transmembrane region" description="Helical" evidence="7">
    <location>
        <begin position="106"/>
        <end position="127"/>
    </location>
</feature>
<dbReference type="InterPro" id="IPR036890">
    <property type="entry name" value="HATPase_C_sf"/>
</dbReference>
<feature type="transmembrane region" description="Helical" evidence="7">
    <location>
        <begin position="12"/>
        <end position="31"/>
    </location>
</feature>
<evidence type="ECO:0000313" key="9">
    <source>
        <dbReference type="EMBL" id="QLG28120.1"/>
    </source>
</evidence>
<dbReference type="PRINTS" id="PR00344">
    <property type="entry name" value="BCTRLSENSOR"/>
</dbReference>
<keyword evidence="7" id="KW-1133">Transmembrane helix</keyword>
<dbReference type="RefSeq" id="WP_179169695.1">
    <property type="nucleotide sequence ID" value="NZ_CP058529.1"/>
</dbReference>
<dbReference type="PANTHER" id="PTHR44936:SF10">
    <property type="entry name" value="SENSOR PROTEIN RSTB"/>
    <property type="match status" value="1"/>
</dbReference>
<dbReference type="Pfam" id="PF02518">
    <property type="entry name" value="HATPase_c"/>
    <property type="match status" value="1"/>
</dbReference>
<dbReference type="OrthoDB" id="342253at2157"/>
<reference evidence="9 10" key="1">
    <citation type="submission" date="2020-07" db="EMBL/GenBank/DDBJ databases">
        <title>Gai3-2, isolated from salt lake.</title>
        <authorList>
            <person name="Cui H."/>
            <person name="Shi X."/>
        </authorList>
    </citation>
    <scope>NUCLEOTIDE SEQUENCE [LARGE SCALE GENOMIC DNA]</scope>
    <source>
        <strain evidence="9 10">Gai3-2</strain>
    </source>
</reference>
<dbReference type="EC" id="2.7.13.3" evidence="2"/>
<dbReference type="InterPro" id="IPR003594">
    <property type="entry name" value="HATPase_dom"/>
</dbReference>
<keyword evidence="3" id="KW-0808">Transferase</keyword>
<dbReference type="InterPro" id="IPR004358">
    <property type="entry name" value="Sig_transdc_His_kin-like_C"/>
</dbReference>
<feature type="transmembrane region" description="Helical" evidence="7">
    <location>
        <begin position="71"/>
        <end position="94"/>
    </location>
</feature>
<dbReference type="Proteomes" id="UP000509750">
    <property type="component" value="Chromosome"/>
</dbReference>
<dbReference type="GO" id="GO:0005524">
    <property type="term" value="F:ATP binding"/>
    <property type="evidence" value="ECO:0007669"/>
    <property type="project" value="UniProtKB-KW"/>
</dbReference>
<dbReference type="Gene3D" id="3.30.565.10">
    <property type="entry name" value="Histidine kinase-like ATPase, C-terminal domain"/>
    <property type="match status" value="1"/>
</dbReference>
<comment type="catalytic activity">
    <reaction evidence="1">
        <text>ATP + protein L-histidine = ADP + protein N-phospho-L-histidine.</text>
        <dbReference type="EC" id="2.7.13.3"/>
    </reaction>
</comment>
<dbReference type="InterPro" id="IPR050980">
    <property type="entry name" value="2C_sensor_his_kinase"/>
</dbReference>
<sequence length="362" mass="38902">MMDQGGRYGAGVSLLAVPTVGLVGAATALLFRDSTTLLDFAFGWIAPVLLLGVLAYTVAWTRDQPITGDDVLVLGLWFAGGAVLFGLAALATYYFQIVKGGVIVDYQFGLINWSIGGGAIGLLVGNYDVHQHLTRRKLDRARQQASILNRVLRHDIRNDLNVVFGYLDRIEAASTEEREALAVVRDRAEHLHDVSERARMIEEAIRTEQLTTVDVAAAVRSHVEGLESDHPDAEIDLTGPERACVRAIEGIVPALWEPLENAVVHSDRPSPRVDVEISRSDDRADGQVVITIADAGPGFPELEEVVFGDDAESQLGHSRGTGLWLLKMTVEESGGHTSVSDAGGDGTLVTVRLPAAANPAES</sequence>
<dbReference type="PANTHER" id="PTHR44936">
    <property type="entry name" value="SENSOR PROTEIN CREC"/>
    <property type="match status" value="1"/>
</dbReference>
<evidence type="ECO:0000256" key="1">
    <source>
        <dbReference type="ARBA" id="ARBA00000085"/>
    </source>
</evidence>
<proteinExistence type="predicted"/>
<evidence type="ECO:0000313" key="10">
    <source>
        <dbReference type="Proteomes" id="UP000509750"/>
    </source>
</evidence>
<evidence type="ECO:0000256" key="2">
    <source>
        <dbReference type="ARBA" id="ARBA00012438"/>
    </source>
</evidence>
<dbReference type="EMBL" id="CP058529">
    <property type="protein sequence ID" value="QLG28120.1"/>
    <property type="molecule type" value="Genomic_DNA"/>
</dbReference>
<keyword evidence="6 9" id="KW-0067">ATP-binding</keyword>
<dbReference type="InterPro" id="IPR005467">
    <property type="entry name" value="His_kinase_dom"/>
</dbReference>
<keyword evidence="5" id="KW-0418">Kinase</keyword>
<dbReference type="SMART" id="SM00387">
    <property type="entry name" value="HATPase_c"/>
    <property type="match status" value="1"/>
</dbReference>
<gene>
    <name evidence="9" type="ORF">HUG10_11400</name>
</gene>
<dbReference type="GO" id="GO:0004673">
    <property type="term" value="F:protein histidine kinase activity"/>
    <property type="evidence" value="ECO:0007669"/>
    <property type="project" value="UniProtKB-EC"/>
</dbReference>
<dbReference type="SUPFAM" id="SSF55874">
    <property type="entry name" value="ATPase domain of HSP90 chaperone/DNA topoisomerase II/histidine kinase"/>
    <property type="match status" value="1"/>
</dbReference>